<accession>A0A1P8F4M7</accession>
<dbReference type="KEGG" id="dfo:Dform_00064"/>
<dbReference type="Proteomes" id="UP000185934">
    <property type="component" value="Chromosome"/>
</dbReference>
<keyword evidence="2" id="KW-1185">Reference proteome</keyword>
<sequence length="122" mass="13305">MSELESAQKAILSAIRKSEKVQATLSLQEPSPTPQLTMVSQRLKVLQLALSLITRVGSGNTTGIYSKEDLIGASTTLTGLIRQIEKVMPKFKQGTSQHTLAVRRIRAFEIASALIDRELSPS</sequence>
<organism evidence="1 2">
    <name type="scientific">Dehalogenimonas formicexedens</name>
    <dbReference type="NCBI Taxonomy" id="1839801"/>
    <lineage>
        <taxon>Bacteria</taxon>
        <taxon>Bacillati</taxon>
        <taxon>Chloroflexota</taxon>
        <taxon>Dehalococcoidia</taxon>
        <taxon>Dehalococcoidales</taxon>
        <taxon>Dehalococcoidaceae</taxon>
        <taxon>Dehalogenimonas</taxon>
    </lineage>
</organism>
<gene>
    <name evidence="1" type="ORF">Dform_00064</name>
</gene>
<dbReference type="EMBL" id="CP018258">
    <property type="protein sequence ID" value="APV43429.1"/>
    <property type="molecule type" value="Genomic_DNA"/>
</dbReference>
<proteinExistence type="predicted"/>
<dbReference type="STRING" id="1839801.Dform_00064"/>
<name>A0A1P8F4M7_9CHLR</name>
<protein>
    <submittedName>
        <fullName evidence="1">Uncharacterized protein</fullName>
    </submittedName>
</protein>
<evidence type="ECO:0000313" key="2">
    <source>
        <dbReference type="Proteomes" id="UP000185934"/>
    </source>
</evidence>
<evidence type="ECO:0000313" key="1">
    <source>
        <dbReference type="EMBL" id="APV43429.1"/>
    </source>
</evidence>
<dbReference type="AlphaFoldDB" id="A0A1P8F4M7"/>
<reference evidence="2" key="1">
    <citation type="submission" date="2016-11" db="EMBL/GenBank/DDBJ databases">
        <title>Dehalogenimonas formicexedens sp. nov., a chlorinated alkane respiring bacterium isolated from contaminated groundwater.</title>
        <authorList>
            <person name="Key T.A."/>
            <person name="Bowman K.S."/>
            <person name="Lee I."/>
            <person name="Chun J."/>
            <person name="Albuquerque L."/>
            <person name="da Costa M.S."/>
            <person name="Rainey F.A."/>
            <person name="Moe W.M."/>
        </authorList>
    </citation>
    <scope>NUCLEOTIDE SEQUENCE [LARGE SCALE GENOMIC DNA]</scope>
    <source>
        <strain evidence="2">NSZ-14</strain>
    </source>
</reference>